<dbReference type="InterPro" id="IPR025722">
    <property type="entry name" value="TetR"/>
</dbReference>
<gene>
    <name evidence="4" type="ORF">DES49_2076</name>
</gene>
<evidence type="ECO:0000256" key="1">
    <source>
        <dbReference type="ARBA" id="ARBA00023125"/>
    </source>
</evidence>
<keyword evidence="5" id="KW-1185">Reference proteome</keyword>
<proteinExistence type="predicted"/>
<evidence type="ECO:0000313" key="5">
    <source>
        <dbReference type="Proteomes" id="UP000295830"/>
    </source>
</evidence>
<accession>A0A4R7JQA2</accession>
<dbReference type="PRINTS" id="PR00455">
    <property type="entry name" value="HTHTETR"/>
</dbReference>
<dbReference type="Pfam" id="PF13972">
    <property type="entry name" value="TetR"/>
    <property type="match status" value="1"/>
</dbReference>
<dbReference type="SUPFAM" id="SSF46689">
    <property type="entry name" value="Homeodomain-like"/>
    <property type="match status" value="1"/>
</dbReference>
<sequence>MKTRDRILQTSLQLFNEQGERNVTTNHIAAELGISPGNLYYHFRNKTDIIYSLFIQYRALVDRYLRVPRDRTLTIEDQMFYLESVFDGLWYYRFFHRDLEYLLTTDERLRMDYREFTFQCLTEVRAVLQGLEDAGILHPHSDQEQEAMALNVWLVVTNWMAFLKTARADGGNDATSQQELKQGIYQVLTLQLPYLTDSYYDQMAAIRERYRPQLSRVQPEAEGS</sequence>
<dbReference type="InterPro" id="IPR050624">
    <property type="entry name" value="HTH-type_Tx_Regulator"/>
</dbReference>
<protein>
    <submittedName>
        <fullName evidence="4">TetR family transcriptional regulator</fullName>
    </submittedName>
</protein>
<dbReference type="RefSeq" id="WP_133736319.1">
    <property type="nucleotide sequence ID" value="NZ_SOAX01000004.1"/>
</dbReference>
<dbReference type="GO" id="GO:0003677">
    <property type="term" value="F:DNA binding"/>
    <property type="evidence" value="ECO:0007669"/>
    <property type="project" value="UniProtKB-UniRule"/>
</dbReference>
<dbReference type="PANTHER" id="PTHR43479">
    <property type="entry name" value="ACREF/ENVCD OPERON REPRESSOR-RELATED"/>
    <property type="match status" value="1"/>
</dbReference>
<dbReference type="InterPro" id="IPR001647">
    <property type="entry name" value="HTH_TetR"/>
</dbReference>
<dbReference type="Pfam" id="PF00440">
    <property type="entry name" value="TetR_N"/>
    <property type="match status" value="1"/>
</dbReference>
<evidence type="ECO:0000256" key="2">
    <source>
        <dbReference type="PROSITE-ProRule" id="PRU00335"/>
    </source>
</evidence>
<dbReference type="Gene3D" id="1.10.357.10">
    <property type="entry name" value="Tetracycline Repressor, domain 2"/>
    <property type="match status" value="1"/>
</dbReference>
<comment type="caution">
    <text evidence="4">The sequence shown here is derived from an EMBL/GenBank/DDBJ whole genome shotgun (WGS) entry which is preliminary data.</text>
</comment>
<evidence type="ECO:0000259" key="3">
    <source>
        <dbReference type="PROSITE" id="PS50977"/>
    </source>
</evidence>
<organism evidence="4 5">
    <name type="scientific">Halospina denitrificans</name>
    <dbReference type="NCBI Taxonomy" id="332522"/>
    <lineage>
        <taxon>Bacteria</taxon>
        <taxon>Pseudomonadati</taxon>
        <taxon>Pseudomonadota</taxon>
        <taxon>Gammaproteobacteria</taxon>
        <taxon>Halospina</taxon>
    </lineage>
</organism>
<dbReference type="Proteomes" id="UP000295830">
    <property type="component" value="Unassembled WGS sequence"/>
</dbReference>
<feature type="DNA-binding region" description="H-T-H motif" evidence="2">
    <location>
        <begin position="24"/>
        <end position="43"/>
    </location>
</feature>
<dbReference type="PANTHER" id="PTHR43479:SF12">
    <property type="entry name" value="TRANSCRIPTIONAL REGULATORY PROTEIN"/>
    <property type="match status" value="1"/>
</dbReference>
<dbReference type="OrthoDB" id="8770705at2"/>
<evidence type="ECO:0000313" key="4">
    <source>
        <dbReference type="EMBL" id="TDT40310.1"/>
    </source>
</evidence>
<feature type="domain" description="HTH tetR-type" evidence="3">
    <location>
        <begin position="1"/>
        <end position="61"/>
    </location>
</feature>
<keyword evidence="1 2" id="KW-0238">DNA-binding</keyword>
<reference evidence="4 5" key="1">
    <citation type="submission" date="2019-03" db="EMBL/GenBank/DDBJ databases">
        <title>Genomic Encyclopedia of Type Strains, Phase IV (KMG-IV): sequencing the most valuable type-strain genomes for metagenomic binning, comparative biology and taxonomic classification.</title>
        <authorList>
            <person name="Goeker M."/>
        </authorList>
    </citation>
    <scope>NUCLEOTIDE SEQUENCE [LARGE SCALE GENOMIC DNA]</scope>
    <source>
        <strain evidence="4 5">DSM 15505</strain>
    </source>
</reference>
<dbReference type="InterPro" id="IPR009057">
    <property type="entry name" value="Homeodomain-like_sf"/>
</dbReference>
<dbReference type="PROSITE" id="PS50977">
    <property type="entry name" value="HTH_TETR_2"/>
    <property type="match status" value="1"/>
</dbReference>
<name>A0A4R7JQA2_9GAMM</name>
<dbReference type="AlphaFoldDB" id="A0A4R7JQA2"/>
<dbReference type="EMBL" id="SOAX01000004">
    <property type="protein sequence ID" value="TDT40310.1"/>
    <property type="molecule type" value="Genomic_DNA"/>
</dbReference>